<organism evidence="2 3">
    <name type="scientific">Linum tenue</name>
    <dbReference type="NCBI Taxonomy" id="586396"/>
    <lineage>
        <taxon>Eukaryota</taxon>
        <taxon>Viridiplantae</taxon>
        <taxon>Streptophyta</taxon>
        <taxon>Embryophyta</taxon>
        <taxon>Tracheophyta</taxon>
        <taxon>Spermatophyta</taxon>
        <taxon>Magnoliopsida</taxon>
        <taxon>eudicotyledons</taxon>
        <taxon>Gunneridae</taxon>
        <taxon>Pentapetalae</taxon>
        <taxon>rosids</taxon>
        <taxon>fabids</taxon>
        <taxon>Malpighiales</taxon>
        <taxon>Linaceae</taxon>
        <taxon>Linum</taxon>
    </lineage>
</organism>
<dbReference type="Proteomes" id="UP001154282">
    <property type="component" value="Unassembled WGS sequence"/>
</dbReference>
<reference evidence="2" key="1">
    <citation type="submission" date="2022-08" db="EMBL/GenBank/DDBJ databases">
        <authorList>
            <person name="Gutierrez-Valencia J."/>
        </authorList>
    </citation>
    <scope>NUCLEOTIDE SEQUENCE</scope>
</reference>
<proteinExistence type="predicted"/>
<dbReference type="EMBL" id="CAMGYJ010000007">
    <property type="protein sequence ID" value="CAI0448591.1"/>
    <property type="molecule type" value="Genomic_DNA"/>
</dbReference>
<feature type="region of interest" description="Disordered" evidence="1">
    <location>
        <begin position="91"/>
        <end position="112"/>
    </location>
</feature>
<dbReference type="AlphaFoldDB" id="A0AAV0MR83"/>
<feature type="compositionally biased region" description="Polar residues" evidence="1">
    <location>
        <begin position="1"/>
        <end position="16"/>
    </location>
</feature>
<name>A0AAV0MR83_9ROSI</name>
<gene>
    <name evidence="2" type="ORF">LITE_LOCUS29850</name>
</gene>
<feature type="region of interest" description="Disordered" evidence="1">
    <location>
        <begin position="1"/>
        <end position="21"/>
    </location>
</feature>
<evidence type="ECO:0000256" key="1">
    <source>
        <dbReference type="SAM" id="MobiDB-lite"/>
    </source>
</evidence>
<comment type="caution">
    <text evidence="2">The sequence shown here is derived from an EMBL/GenBank/DDBJ whole genome shotgun (WGS) entry which is preliminary data.</text>
</comment>
<keyword evidence="3" id="KW-1185">Reference proteome</keyword>
<sequence length="112" mass="12947">MISLRFQQARQQNLSSPVKPPRSLRLTDYRILSFDVAIHLCVPNHRDQRLTEKLAKYEERGTVQSESNLWPIFKQGKMLKGRDDCDETATARLNDGGSEAQRRRWRCSTAAT</sequence>
<protein>
    <submittedName>
        <fullName evidence="2">Uncharacterized protein</fullName>
    </submittedName>
</protein>
<evidence type="ECO:0000313" key="3">
    <source>
        <dbReference type="Proteomes" id="UP001154282"/>
    </source>
</evidence>
<feature type="non-terminal residue" evidence="2">
    <location>
        <position position="112"/>
    </location>
</feature>
<accession>A0AAV0MR83</accession>
<evidence type="ECO:0000313" key="2">
    <source>
        <dbReference type="EMBL" id="CAI0448591.1"/>
    </source>
</evidence>